<evidence type="ECO:0000256" key="1">
    <source>
        <dbReference type="ARBA" id="ARBA00001113"/>
    </source>
</evidence>
<evidence type="ECO:0000256" key="2">
    <source>
        <dbReference type="ARBA" id="ARBA00002788"/>
    </source>
</evidence>
<dbReference type="Gene3D" id="3.40.50.510">
    <property type="entry name" value="Phosphotransferase system, mannose-type IIA component"/>
    <property type="match status" value="1"/>
</dbReference>
<keyword evidence="8" id="KW-1185">Reference proteome</keyword>
<dbReference type="Proteomes" id="UP000184389">
    <property type="component" value="Unassembled WGS sequence"/>
</dbReference>
<organism evidence="7 8">
    <name type="scientific">Sporanaerobacter acetigenes DSM 13106</name>
    <dbReference type="NCBI Taxonomy" id="1123281"/>
    <lineage>
        <taxon>Bacteria</taxon>
        <taxon>Bacillati</taxon>
        <taxon>Bacillota</taxon>
        <taxon>Tissierellia</taxon>
        <taxon>Tissierellales</taxon>
        <taxon>Sporanaerobacteraceae</taxon>
        <taxon>Sporanaerobacter</taxon>
    </lineage>
</organism>
<accession>A0A1M5YED4</accession>
<dbReference type="OrthoDB" id="7065393at2"/>
<evidence type="ECO:0000313" key="8">
    <source>
        <dbReference type="Proteomes" id="UP000184389"/>
    </source>
</evidence>
<proteinExistence type="predicted"/>
<comment type="catalytic activity">
    <reaction evidence="1">
        <text>dihydroxyacetone + phosphoenolpyruvate = dihydroxyacetone phosphate + pyruvate</text>
        <dbReference type="Rhea" id="RHEA:18381"/>
        <dbReference type="ChEBI" id="CHEBI:15361"/>
        <dbReference type="ChEBI" id="CHEBI:16016"/>
        <dbReference type="ChEBI" id="CHEBI:57642"/>
        <dbReference type="ChEBI" id="CHEBI:58702"/>
        <dbReference type="EC" id="2.7.1.121"/>
    </reaction>
</comment>
<gene>
    <name evidence="7" type="ORF">SAMN02745180_02135</name>
</gene>
<dbReference type="AlphaFoldDB" id="A0A1M5YED4"/>
<evidence type="ECO:0000313" key="7">
    <source>
        <dbReference type="EMBL" id="SHI10387.1"/>
    </source>
</evidence>
<dbReference type="NCBIfam" id="TIGR02364">
    <property type="entry name" value="dha_pts"/>
    <property type="match status" value="1"/>
</dbReference>
<dbReference type="InterPro" id="IPR004701">
    <property type="entry name" value="PTS_EIIA_man-typ"/>
</dbReference>
<keyword evidence="4" id="KW-0808">Transferase</keyword>
<comment type="function">
    <text evidence="2">Component of the dihydroxyacetone kinase complex, which is responsible for the phosphoenolpyruvate (PEP)-dependent phosphorylation of dihydroxyacetone. DhaM serves as the phosphoryl donor. Is phosphorylated by phosphoenolpyruvate in an EI- and HPr-dependent reaction, and a phosphorelay system on histidine residues finally leads to phosphoryl transfer to DhaL and dihydroxyacetone.</text>
</comment>
<evidence type="ECO:0000256" key="3">
    <source>
        <dbReference type="ARBA" id="ARBA00012095"/>
    </source>
</evidence>
<dbReference type="GO" id="GO:0019563">
    <property type="term" value="P:glycerol catabolic process"/>
    <property type="evidence" value="ECO:0007669"/>
    <property type="project" value="InterPro"/>
</dbReference>
<evidence type="ECO:0000256" key="4">
    <source>
        <dbReference type="ARBA" id="ARBA00022679"/>
    </source>
</evidence>
<dbReference type="GO" id="GO:0016020">
    <property type="term" value="C:membrane"/>
    <property type="evidence" value="ECO:0007669"/>
    <property type="project" value="InterPro"/>
</dbReference>
<evidence type="ECO:0000259" key="6">
    <source>
        <dbReference type="PROSITE" id="PS51096"/>
    </source>
</evidence>
<dbReference type="RefSeq" id="WP_072744786.1">
    <property type="nucleotide sequence ID" value="NZ_FQXR01000011.1"/>
</dbReference>
<feature type="domain" description="PTS EIIA type-4" evidence="6">
    <location>
        <begin position="1"/>
        <end position="128"/>
    </location>
</feature>
<dbReference type="EMBL" id="FQXR01000011">
    <property type="protein sequence ID" value="SHI10387.1"/>
    <property type="molecule type" value="Genomic_DNA"/>
</dbReference>
<comment type="subunit">
    <text evidence="5">Homodimer. The dihydroxyacetone kinase complex is composed of a homodimer of DhaM, a homodimer of DhaK and the subunit DhaL.</text>
</comment>
<dbReference type="EC" id="2.7.1.121" evidence="3"/>
<dbReference type="InterPro" id="IPR012844">
    <property type="entry name" value="DhaM_N"/>
</dbReference>
<dbReference type="STRING" id="1123281.SAMN02745180_02135"/>
<dbReference type="PANTHER" id="PTHR38594:SF1">
    <property type="entry name" value="PEP-DEPENDENT DIHYDROXYACETONE KINASE, PHOSPHORYL DONOR SUBUNIT DHAM"/>
    <property type="match status" value="1"/>
</dbReference>
<dbReference type="Pfam" id="PF03610">
    <property type="entry name" value="EIIA-man"/>
    <property type="match status" value="1"/>
</dbReference>
<evidence type="ECO:0000256" key="5">
    <source>
        <dbReference type="ARBA" id="ARBA00046577"/>
    </source>
</evidence>
<dbReference type="InterPro" id="IPR036662">
    <property type="entry name" value="PTS_EIIA_man-typ_sf"/>
</dbReference>
<dbReference type="InterPro" id="IPR039643">
    <property type="entry name" value="DhaM"/>
</dbReference>
<sequence>MIGLVIVSHSKKISEGIVDLCYEMAGKDVKIISAGGTSDGRIGTDPILIKEAIEEAYDGDGVVILADIGSSIMSSELAIEMLEEDIKGKTCVLDTPIVEGSIAVAVQAYISNNIEEIKKAAEEARNTQKIS</sequence>
<keyword evidence="7" id="KW-0418">Kinase</keyword>
<dbReference type="SUPFAM" id="SSF53062">
    <property type="entry name" value="PTS system fructose IIA component-like"/>
    <property type="match status" value="1"/>
</dbReference>
<dbReference type="GO" id="GO:0009401">
    <property type="term" value="P:phosphoenolpyruvate-dependent sugar phosphotransferase system"/>
    <property type="evidence" value="ECO:0007669"/>
    <property type="project" value="InterPro"/>
</dbReference>
<name>A0A1M5YED4_9FIRM</name>
<dbReference type="PANTHER" id="PTHR38594">
    <property type="entry name" value="PEP-DEPENDENT DIHYDROXYACETONE KINASE, PHOSPHORYL DONOR SUBUNIT DHAM"/>
    <property type="match status" value="1"/>
</dbReference>
<reference evidence="7 8" key="1">
    <citation type="submission" date="2016-11" db="EMBL/GenBank/DDBJ databases">
        <authorList>
            <person name="Jaros S."/>
            <person name="Januszkiewicz K."/>
            <person name="Wedrychowicz H."/>
        </authorList>
    </citation>
    <scope>NUCLEOTIDE SEQUENCE [LARGE SCALE GENOMIC DNA]</scope>
    <source>
        <strain evidence="7 8">DSM 13106</strain>
    </source>
</reference>
<dbReference type="PROSITE" id="PS51096">
    <property type="entry name" value="PTS_EIIA_TYPE_4"/>
    <property type="match status" value="1"/>
</dbReference>
<protein>
    <recommendedName>
        <fullName evidence="3">phosphoenolpyruvate--glycerone phosphotransferase</fullName>
        <ecNumber evidence="3">2.7.1.121</ecNumber>
    </recommendedName>
</protein>
<dbReference type="GO" id="GO:0047324">
    <property type="term" value="F:phosphoenolpyruvate-glycerone phosphotransferase activity"/>
    <property type="evidence" value="ECO:0007669"/>
    <property type="project" value="UniProtKB-EC"/>
</dbReference>